<dbReference type="SMART" id="SM00028">
    <property type="entry name" value="TPR"/>
    <property type="match status" value="4"/>
</dbReference>
<dbReference type="PANTHER" id="PTHR35038:SF8">
    <property type="entry name" value="C-TYPE POLYHEME CYTOCHROME OMCC"/>
    <property type="match status" value="1"/>
</dbReference>
<dbReference type="AlphaFoldDB" id="A0A0P1F7T1"/>
<evidence type="ECO:0000256" key="2">
    <source>
        <dbReference type="SAM" id="SignalP"/>
    </source>
</evidence>
<gene>
    <name evidence="4" type="ORF">TG4357_01014</name>
</gene>
<evidence type="ECO:0000259" key="3">
    <source>
        <dbReference type="Pfam" id="PF09699"/>
    </source>
</evidence>
<dbReference type="InterPro" id="IPR019734">
    <property type="entry name" value="TPR_rpt"/>
</dbReference>
<feature type="domain" description="Doubled CXXCH motif" evidence="3">
    <location>
        <begin position="334"/>
        <end position="365"/>
    </location>
</feature>
<proteinExistence type="predicted"/>
<protein>
    <submittedName>
        <fullName evidence="4">Putative PEP-CTERM system TPR-repeat lipoprotein</fullName>
    </submittedName>
</protein>
<dbReference type="PANTHER" id="PTHR35038">
    <property type="entry name" value="DISSIMILATORY SULFITE REDUCTASE SIRA"/>
    <property type="match status" value="1"/>
</dbReference>
<accession>A0A0P1F7T1</accession>
<dbReference type="InterPro" id="IPR036280">
    <property type="entry name" value="Multihaem_cyt_sf"/>
</dbReference>
<dbReference type="Proteomes" id="UP000051587">
    <property type="component" value="Unassembled WGS sequence"/>
</dbReference>
<feature type="signal peptide" evidence="2">
    <location>
        <begin position="1"/>
        <end position="25"/>
    </location>
</feature>
<dbReference type="InterPro" id="IPR010177">
    <property type="entry name" value="Paired_CXXCH_1"/>
</dbReference>
<name>A0A0P1F7T1_THAGE</name>
<dbReference type="Pfam" id="PF09699">
    <property type="entry name" value="Paired_CXXCH_1"/>
    <property type="match status" value="1"/>
</dbReference>
<organism evidence="4 5">
    <name type="scientific">Thalassovita gelatinovora</name>
    <name type="common">Thalassobius gelatinovorus</name>
    <dbReference type="NCBI Taxonomy" id="53501"/>
    <lineage>
        <taxon>Bacteria</taxon>
        <taxon>Pseudomonadati</taxon>
        <taxon>Pseudomonadota</taxon>
        <taxon>Alphaproteobacteria</taxon>
        <taxon>Rhodobacterales</taxon>
        <taxon>Roseobacteraceae</taxon>
        <taxon>Thalassovita</taxon>
    </lineage>
</organism>
<evidence type="ECO:0000313" key="4">
    <source>
        <dbReference type="EMBL" id="CUH64008.1"/>
    </source>
</evidence>
<evidence type="ECO:0000313" key="5">
    <source>
        <dbReference type="Proteomes" id="UP000051587"/>
    </source>
</evidence>
<dbReference type="InterPro" id="IPR051829">
    <property type="entry name" value="Multiheme_Cytochr_ET"/>
</dbReference>
<sequence>MFLTRFTILLAAFGVAVLSVRPAAASDILKEYGIPVTTGAAAGYIPDTTCAECHQDKAESFSEMGMAKSFYRPSPDNVIEDFDNAHFFHAASNRHYEMQQRDGAYWFTRYQLNEAGVRIHKFEQKVDWILGSGHHSRVYLYQTTSGELFQLPLAWYSQQGGKWEMAPGFEFSNHLGVNRPVRQRCMACHNAFPDVPEGSDRLGMPELFPVHLPEGIGCQRCHGPGADHVEKVLGGDSDLKDIRAAIVHPGKLPQAQLYGICYGCHMQPSVAVTPELRLGRSVYSFRPGQSLSDYKVFLDVDDALRMREDRFDINHHPFRMEQSRCFIESEGQLGCLSCHDPHVKIKPDERAAHYRAACLSCHESNGQGLPAMQSGLIHPDIAPDADCTTCHMPERRTQDVIHVTMTDHRIVRDPGPLQSLKQPIAKVPAEIVGVSLLYPDTPLSAAEKLLAKANGVLLNQNFKADYAAEAMADVMASGEVAQYEPWISLSRAFYAQKAYDKSLAAAERGLELAPDIAQLRLQKAVSVYALGRQSDAIAQLQALIADHPNYTLAQYDLAAFYFGTDRLEQAREQVLRVTQLHHTHWQAWRLLARIEARQGNADAAIKAYLTGLDIEPAAVSMREEFRAELERAGRGDQAQRYEVAK</sequence>
<evidence type="ECO:0000256" key="1">
    <source>
        <dbReference type="ARBA" id="ARBA00022729"/>
    </source>
</evidence>
<keyword evidence="4" id="KW-0449">Lipoprotein</keyword>
<feature type="chain" id="PRO_5006062361" evidence="2">
    <location>
        <begin position="26"/>
        <end position="645"/>
    </location>
</feature>
<dbReference type="InterPro" id="IPR011990">
    <property type="entry name" value="TPR-like_helical_dom_sf"/>
</dbReference>
<dbReference type="EMBL" id="CYSA01000015">
    <property type="protein sequence ID" value="CUH64008.1"/>
    <property type="molecule type" value="Genomic_DNA"/>
</dbReference>
<dbReference type="Gene3D" id="1.25.40.10">
    <property type="entry name" value="Tetratricopeptide repeat domain"/>
    <property type="match status" value="1"/>
</dbReference>
<keyword evidence="5" id="KW-1185">Reference proteome</keyword>
<dbReference type="SUPFAM" id="SSF48695">
    <property type="entry name" value="Multiheme cytochromes"/>
    <property type="match status" value="1"/>
</dbReference>
<reference evidence="4 5" key="1">
    <citation type="submission" date="2015-09" db="EMBL/GenBank/DDBJ databases">
        <authorList>
            <consortium name="Swine Surveillance"/>
        </authorList>
    </citation>
    <scope>NUCLEOTIDE SEQUENCE [LARGE SCALE GENOMIC DNA]</scope>
    <source>
        <strain evidence="4 5">CECT 4357</strain>
    </source>
</reference>
<keyword evidence="1 2" id="KW-0732">Signal</keyword>
<dbReference type="SUPFAM" id="SSF48452">
    <property type="entry name" value="TPR-like"/>
    <property type="match status" value="1"/>
</dbReference>
<dbReference type="Pfam" id="PF14559">
    <property type="entry name" value="TPR_19"/>
    <property type="match status" value="1"/>
</dbReference>
<dbReference type="Gene3D" id="1.10.1130.10">
    <property type="entry name" value="Flavocytochrome C3, Chain A"/>
    <property type="match status" value="2"/>
</dbReference>